<protein>
    <submittedName>
        <fullName evidence="2">Uncharacterized protein</fullName>
    </submittedName>
</protein>
<keyword evidence="3" id="KW-1185">Reference proteome</keyword>
<gene>
    <name evidence="2" type="ORF">PODLI_1B026817</name>
</gene>
<proteinExistence type="predicted"/>
<accession>A0AA35K204</accession>
<reference evidence="2" key="1">
    <citation type="submission" date="2022-12" db="EMBL/GenBank/DDBJ databases">
        <authorList>
            <person name="Alioto T."/>
            <person name="Alioto T."/>
            <person name="Gomez Garrido J."/>
        </authorList>
    </citation>
    <scope>NUCLEOTIDE SEQUENCE</scope>
</reference>
<dbReference type="AlphaFoldDB" id="A0AA35K204"/>
<evidence type="ECO:0000256" key="1">
    <source>
        <dbReference type="SAM" id="MobiDB-lite"/>
    </source>
</evidence>
<feature type="compositionally biased region" description="Basic and acidic residues" evidence="1">
    <location>
        <begin position="210"/>
        <end position="225"/>
    </location>
</feature>
<sequence>MLNWIFMRMRKRRKNDRMQIPRRQPLLLAVERQNSHMSKEKENEEQRSAPLEPVLPFFSLLQESQSAVELKKAKMGKLTPRVVIPLMEPSKKWRKFSYSPQWISILDVAQKIFDEEDRGKKKQKQNKRGGEEMLAGGILEEGKAEIKREQLSDFCAPEGIQPNTGWDLQPSREQLPTPGPSYLKAEKEILTANEIEDIIQEIVAVRAKERLSEENMPPEGREKLFYQDASSINAQKPRYHRDRRMPP</sequence>
<dbReference type="EMBL" id="OX395128">
    <property type="protein sequence ID" value="CAI5769377.1"/>
    <property type="molecule type" value="Genomic_DNA"/>
</dbReference>
<organism evidence="2 3">
    <name type="scientific">Podarcis lilfordi</name>
    <name type="common">Lilford's wall lizard</name>
    <dbReference type="NCBI Taxonomy" id="74358"/>
    <lineage>
        <taxon>Eukaryota</taxon>
        <taxon>Metazoa</taxon>
        <taxon>Chordata</taxon>
        <taxon>Craniata</taxon>
        <taxon>Vertebrata</taxon>
        <taxon>Euteleostomi</taxon>
        <taxon>Lepidosauria</taxon>
        <taxon>Squamata</taxon>
        <taxon>Bifurcata</taxon>
        <taxon>Unidentata</taxon>
        <taxon>Episquamata</taxon>
        <taxon>Laterata</taxon>
        <taxon>Lacertibaenia</taxon>
        <taxon>Lacertidae</taxon>
        <taxon>Podarcis</taxon>
    </lineage>
</organism>
<feature type="compositionally biased region" description="Basic residues" evidence="1">
    <location>
        <begin position="237"/>
        <end position="247"/>
    </location>
</feature>
<feature type="region of interest" description="Disordered" evidence="1">
    <location>
        <begin position="210"/>
        <end position="247"/>
    </location>
</feature>
<evidence type="ECO:0000313" key="2">
    <source>
        <dbReference type="EMBL" id="CAI5769377.1"/>
    </source>
</evidence>
<dbReference type="Proteomes" id="UP001178461">
    <property type="component" value="Chromosome 3"/>
</dbReference>
<evidence type="ECO:0000313" key="3">
    <source>
        <dbReference type="Proteomes" id="UP001178461"/>
    </source>
</evidence>
<name>A0AA35K204_9SAUR</name>